<keyword evidence="6 10" id="KW-0521">NADP</keyword>
<dbReference type="Proteomes" id="UP000052023">
    <property type="component" value="Unassembled WGS sequence"/>
</dbReference>
<dbReference type="EMBL" id="LLYA01000164">
    <property type="protein sequence ID" value="KRR22453.1"/>
    <property type="molecule type" value="Genomic_DNA"/>
</dbReference>
<accession>A0A0R3MWP0</accession>
<dbReference type="InterPro" id="IPR051402">
    <property type="entry name" value="KPR-Related"/>
</dbReference>
<evidence type="ECO:0000313" key="13">
    <source>
        <dbReference type="EMBL" id="KRR22453.1"/>
    </source>
</evidence>
<dbReference type="InterPro" id="IPR013328">
    <property type="entry name" value="6PGD_dom2"/>
</dbReference>
<dbReference type="AlphaFoldDB" id="A0A0R3MWP0"/>
<evidence type="ECO:0000259" key="11">
    <source>
        <dbReference type="Pfam" id="PF02558"/>
    </source>
</evidence>
<dbReference type="Pfam" id="PF02558">
    <property type="entry name" value="ApbA"/>
    <property type="match status" value="1"/>
</dbReference>
<dbReference type="InterPro" id="IPR008927">
    <property type="entry name" value="6-PGluconate_DH-like_C_sf"/>
</dbReference>
<comment type="catalytic activity">
    <reaction evidence="9 10">
        <text>(R)-pantoate + NADP(+) = 2-dehydropantoate + NADPH + H(+)</text>
        <dbReference type="Rhea" id="RHEA:16233"/>
        <dbReference type="ChEBI" id="CHEBI:11561"/>
        <dbReference type="ChEBI" id="CHEBI:15378"/>
        <dbReference type="ChEBI" id="CHEBI:15980"/>
        <dbReference type="ChEBI" id="CHEBI:57783"/>
        <dbReference type="ChEBI" id="CHEBI:58349"/>
        <dbReference type="EC" id="1.1.1.169"/>
    </reaction>
</comment>
<name>A0A0R3MWP0_9BRAD</name>
<feature type="domain" description="Ketopantoate reductase N-terminal" evidence="11">
    <location>
        <begin position="3"/>
        <end position="148"/>
    </location>
</feature>
<dbReference type="UniPathway" id="UPA00028">
    <property type="reaction ID" value="UER00004"/>
</dbReference>
<comment type="similarity">
    <text evidence="2 10">Belongs to the ketopantoate reductase family.</text>
</comment>
<dbReference type="GO" id="GO:0008677">
    <property type="term" value="F:2-dehydropantoate 2-reductase activity"/>
    <property type="evidence" value="ECO:0007669"/>
    <property type="project" value="UniProtKB-EC"/>
</dbReference>
<comment type="function">
    <text evidence="10">Catalyzes the NADPH-dependent reduction of ketopantoate into pantoic acid.</text>
</comment>
<dbReference type="FunFam" id="1.10.1040.10:FF:000017">
    <property type="entry name" value="2-dehydropantoate 2-reductase"/>
    <property type="match status" value="1"/>
</dbReference>
<evidence type="ECO:0000313" key="14">
    <source>
        <dbReference type="Proteomes" id="UP000052023"/>
    </source>
</evidence>
<dbReference type="InterPro" id="IPR013332">
    <property type="entry name" value="KPR_N"/>
</dbReference>
<keyword evidence="7 10" id="KW-0560">Oxidoreductase</keyword>
<evidence type="ECO:0000256" key="8">
    <source>
        <dbReference type="ARBA" id="ARBA00032024"/>
    </source>
</evidence>
<dbReference type="Gene3D" id="1.10.1040.10">
    <property type="entry name" value="N-(1-d-carboxylethyl)-l-norvaline Dehydrogenase, domain 2"/>
    <property type="match status" value="1"/>
</dbReference>
<evidence type="ECO:0000256" key="2">
    <source>
        <dbReference type="ARBA" id="ARBA00007870"/>
    </source>
</evidence>
<dbReference type="Pfam" id="PF08546">
    <property type="entry name" value="ApbA_C"/>
    <property type="match status" value="1"/>
</dbReference>
<evidence type="ECO:0000256" key="7">
    <source>
        <dbReference type="ARBA" id="ARBA00023002"/>
    </source>
</evidence>
<protein>
    <recommendedName>
        <fullName evidence="4 10">2-dehydropantoate 2-reductase</fullName>
        <ecNumber evidence="3 10">1.1.1.169</ecNumber>
    </recommendedName>
    <alternativeName>
        <fullName evidence="8 10">Ketopantoate reductase</fullName>
    </alternativeName>
</protein>
<keyword evidence="5 10" id="KW-0566">Pantothenate biosynthesis</keyword>
<organism evidence="13 14">
    <name type="scientific">Bradyrhizobium retamae</name>
    <dbReference type="NCBI Taxonomy" id="1300035"/>
    <lineage>
        <taxon>Bacteria</taxon>
        <taxon>Pseudomonadati</taxon>
        <taxon>Pseudomonadota</taxon>
        <taxon>Alphaproteobacteria</taxon>
        <taxon>Hyphomicrobiales</taxon>
        <taxon>Nitrobacteraceae</taxon>
        <taxon>Bradyrhizobium</taxon>
    </lineage>
</organism>
<evidence type="ECO:0000256" key="4">
    <source>
        <dbReference type="ARBA" id="ARBA00019465"/>
    </source>
</evidence>
<evidence type="ECO:0000256" key="1">
    <source>
        <dbReference type="ARBA" id="ARBA00004994"/>
    </source>
</evidence>
<dbReference type="PANTHER" id="PTHR21708:SF26">
    <property type="entry name" value="2-DEHYDROPANTOATE 2-REDUCTASE"/>
    <property type="match status" value="1"/>
</dbReference>
<comment type="caution">
    <text evidence="13">The sequence shown here is derived from an EMBL/GenBank/DDBJ whole genome shotgun (WGS) entry which is preliminary data.</text>
</comment>
<evidence type="ECO:0000256" key="9">
    <source>
        <dbReference type="ARBA" id="ARBA00048793"/>
    </source>
</evidence>
<dbReference type="GO" id="GO:0015940">
    <property type="term" value="P:pantothenate biosynthetic process"/>
    <property type="evidence" value="ECO:0007669"/>
    <property type="project" value="UniProtKB-UniPathway"/>
</dbReference>
<evidence type="ECO:0000256" key="3">
    <source>
        <dbReference type="ARBA" id="ARBA00013014"/>
    </source>
</evidence>
<evidence type="ECO:0000256" key="5">
    <source>
        <dbReference type="ARBA" id="ARBA00022655"/>
    </source>
</evidence>
<dbReference type="RefSeq" id="WP_057845188.1">
    <property type="nucleotide sequence ID" value="NZ_LLYA01000164.1"/>
</dbReference>
<dbReference type="NCBIfam" id="TIGR00745">
    <property type="entry name" value="apbA_panE"/>
    <property type="match status" value="1"/>
</dbReference>
<dbReference type="Gene3D" id="3.40.50.720">
    <property type="entry name" value="NAD(P)-binding Rossmann-like Domain"/>
    <property type="match status" value="1"/>
</dbReference>
<evidence type="ECO:0000256" key="6">
    <source>
        <dbReference type="ARBA" id="ARBA00022857"/>
    </source>
</evidence>
<dbReference type="OrthoDB" id="9796561at2"/>
<dbReference type="InterPro" id="IPR036291">
    <property type="entry name" value="NAD(P)-bd_dom_sf"/>
</dbReference>
<reference evidence="13 14" key="1">
    <citation type="submission" date="2014-03" db="EMBL/GenBank/DDBJ databases">
        <title>Bradyrhizobium valentinum sp. nov., isolated from effective nodules of Lupinus mariae-josephae, a lupine endemic of basic-lime soils in Eastern Spain.</title>
        <authorList>
            <person name="Duran D."/>
            <person name="Rey L."/>
            <person name="Navarro A."/>
            <person name="Busquets A."/>
            <person name="Imperial J."/>
            <person name="Ruiz-Argueso T."/>
        </authorList>
    </citation>
    <scope>NUCLEOTIDE SEQUENCE [LARGE SCALE GENOMIC DNA]</scope>
    <source>
        <strain evidence="13 14">Ro19</strain>
    </source>
</reference>
<gene>
    <name evidence="13" type="ORF">CQ13_28895</name>
</gene>
<sequence>MQVAVVGAGAVGCYYGGLLLKAGHDVTFIGRQPHVDAINAHGLLLDTKRFKEYLPARAATDTTALASPDLMLVCVKSADTEQAGRSLAGHLRPDTSVLSLQNGVDNAQRLSAVTGHAVIPVVVYVGSEMAGPGHVRHHGGGDLAIGPSAASAALAEMLQAAGIGITIADDIDRTLWSKLIINCAFNALSAVAGIAYGPMLDVAGTRDVVTSAVQEAISVARASGVSIPDDLLARILNIPAMMPNQMSSTAQDLARGKPSEIDFLNGHVVRKGAELGIATPTNQALQVMVKLAERGKEISRRS</sequence>
<evidence type="ECO:0000256" key="10">
    <source>
        <dbReference type="RuleBase" id="RU362068"/>
    </source>
</evidence>
<feature type="domain" description="Ketopantoate reductase C-terminal" evidence="12">
    <location>
        <begin position="170"/>
        <end position="291"/>
    </location>
</feature>
<keyword evidence="14" id="KW-1185">Reference proteome</keyword>
<comment type="pathway">
    <text evidence="1 10">Cofactor biosynthesis; (R)-pantothenate biosynthesis; (R)-pantoate from 3-methyl-2-oxobutanoate: step 2/2.</text>
</comment>
<dbReference type="SUPFAM" id="SSF51735">
    <property type="entry name" value="NAD(P)-binding Rossmann-fold domains"/>
    <property type="match status" value="1"/>
</dbReference>
<dbReference type="PANTHER" id="PTHR21708">
    <property type="entry name" value="PROBABLE 2-DEHYDROPANTOATE 2-REDUCTASE"/>
    <property type="match status" value="1"/>
</dbReference>
<dbReference type="GO" id="GO:0005737">
    <property type="term" value="C:cytoplasm"/>
    <property type="evidence" value="ECO:0007669"/>
    <property type="project" value="TreeGrafter"/>
</dbReference>
<proteinExistence type="inferred from homology"/>
<dbReference type="EC" id="1.1.1.169" evidence="3 10"/>
<dbReference type="InterPro" id="IPR003710">
    <property type="entry name" value="ApbA"/>
</dbReference>
<dbReference type="SUPFAM" id="SSF48179">
    <property type="entry name" value="6-phosphogluconate dehydrogenase C-terminal domain-like"/>
    <property type="match status" value="1"/>
</dbReference>
<dbReference type="InterPro" id="IPR013752">
    <property type="entry name" value="KPA_reductase"/>
</dbReference>
<evidence type="ECO:0000259" key="12">
    <source>
        <dbReference type="Pfam" id="PF08546"/>
    </source>
</evidence>